<dbReference type="PANTHER" id="PTHR10778">
    <property type="entry name" value="SOLUTE CARRIER FAMILY 35 MEMBER B"/>
    <property type="match status" value="1"/>
</dbReference>
<dbReference type="Pfam" id="PF08449">
    <property type="entry name" value="UAA"/>
    <property type="match status" value="1"/>
</dbReference>
<feature type="transmembrane region" description="Helical" evidence="7">
    <location>
        <begin position="194"/>
        <end position="212"/>
    </location>
</feature>
<comment type="subcellular location">
    <subcellularLocation>
        <location evidence="1">Membrane</location>
        <topology evidence="1">Multi-pass membrane protein</topology>
    </subcellularLocation>
</comment>
<keyword evidence="4 7" id="KW-1133">Transmembrane helix</keyword>
<dbReference type="Proteomes" id="UP001530377">
    <property type="component" value="Unassembled WGS sequence"/>
</dbReference>
<feature type="transmembrane region" description="Helical" evidence="7">
    <location>
        <begin position="108"/>
        <end position="132"/>
    </location>
</feature>
<keyword evidence="2" id="KW-0813">Transport</keyword>
<evidence type="ECO:0000313" key="8">
    <source>
        <dbReference type="EMBL" id="KAL3807771.1"/>
    </source>
</evidence>
<feature type="transmembrane region" description="Helical" evidence="7">
    <location>
        <begin position="38"/>
        <end position="57"/>
    </location>
</feature>
<dbReference type="InterPro" id="IPR013657">
    <property type="entry name" value="SCL35B1-4/HUT1"/>
</dbReference>
<keyword evidence="3 7" id="KW-0812">Transmembrane</keyword>
<feature type="transmembrane region" description="Helical" evidence="7">
    <location>
        <begin position="299"/>
        <end position="318"/>
    </location>
</feature>
<feature type="transmembrane region" description="Helical" evidence="7">
    <location>
        <begin position="233"/>
        <end position="257"/>
    </location>
</feature>
<protein>
    <submittedName>
        <fullName evidence="8">Uncharacterized protein</fullName>
    </submittedName>
</protein>
<proteinExistence type="predicted"/>
<evidence type="ECO:0000256" key="6">
    <source>
        <dbReference type="SAM" id="MobiDB-lite"/>
    </source>
</evidence>
<evidence type="ECO:0000256" key="5">
    <source>
        <dbReference type="ARBA" id="ARBA00023136"/>
    </source>
</evidence>
<comment type="caution">
    <text evidence="8">The sequence shown here is derived from an EMBL/GenBank/DDBJ whole genome shotgun (WGS) entry which is preliminary data.</text>
</comment>
<feature type="region of interest" description="Disordered" evidence="6">
    <location>
        <begin position="407"/>
        <end position="488"/>
    </location>
</feature>
<evidence type="ECO:0000256" key="7">
    <source>
        <dbReference type="SAM" id="Phobius"/>
    </source>
</evidence>
<evidence type="ECO:0000256" key="2">
    <source>
        <dbReference type="ARBA" id="ARBA00022448"/>
    </source>
</evidence>
<evidence type="ECO:0000313" key="9">
    <source>
        <dbReference type="Proteomes" id="UP001530377"/>
    </source>
</evidence>
<feature type="compositionally biased region" description="Polar residues" evidence="6">
    <location>
        <begin position="418"/>
        <end position="428"/>
    </location>
</feature>
<feature type="transmembrane region" description="Helical" evidence="7">
    <location>
        <begin position="163"/>
        <end position="182"/>
    </location>
</feature>
<dbReference type="EMBL" id="JALLPB020000586">
    <property type="protein sequence ID" value="KAL3807771.1"/>
    <property type="molecule type" value="Genomic_DNA"/>
</dbReference>
<dbReference type="GO" id="GO:0016020">
    <property type="term" value="C:membrane"/>
    <property type="evidence" value="ECO:0007669"/>
    <property type="project" value="UniProtKB-SubCell"/>
</dbReference>
<evidence type="ECO:0000256" key="3">
    <source>
        <dbReference type="ARBA" id="ARBA00022692"/>
    </source>
</evidence>
<feature type="transmembrane region" description="Helical" evidence="7">
    <location>
        <begin position="362"/>
        <end position="381"/>
    </location>
</feature>
<feature type="transmembrane region" description="Helical" evidence="7">
    <location>
        <begin position="387"/>
        <end position="405"/>
    </location>
</feature>
<keyword evidence="9" id="KW-1185">Reference proteome</keyword>
<keyword evidence="5 7" id="KW-0472">Membrane</keyword>
<evidence type="ECO:0000256" key="4">
    <source>
        <dbReference type="ARBA" id="ARBA00022989"/>
    </source>
</evidence>
<organism evidence="8 9">
    <name type="scientific">Cyclostephanos tholiformis</name>
    <dbReference type="NCBI Taxonomy" id="382380"/>
    <lineage>
        <taxon>Eukaryota</taxon>
        <taxon>Sar</taxon>
        <taxon>Stramenopiles</taxon>
        <taxon>Ochrophyta</taxon>
        <taxon>Bacillariophyta</taxon>
        <taxon>Coscinodiscophyceae</taxon>
        <taxon>Thalassiosirophycidae</taxon>
        <taxon>Stephanodiscales</taxon>
        <taxon>Stephanodiscaceae</taxon>
        <taxon>Cyclostephanos</taxon>
    </lineage>
</organism>
<feature type="compositionally biased region" description="Basic and acidic residues" evidence="6">
    <location>
        <begin position="456"/>
        <end position="472"/>
    </location>
</feature>
<dbReference type="AlphaFoldDB" id="A0ABD3R919"/>
<accession>A0ABD3R919</accession>
<dbReference type="PANTHER" id="PTHR10778:SF8">
    <property type="entry name" value="ADENOSINE 3'-PHOSPHO 5'-PHOSPHOSULFATE TRANSPORTER 2"/>
    <property type="match status" value="1"/>
</dbReference>
<gene>
    <name evidence="8" type="ORF">ACHAXA_007584</name>
</gene>
<evidence type="ECO:0000256" key="1">
    <source>
        <dbReference type="ARBA" id="ARBA00004141"/>
    </source>
</evidence>
<name>A0ABD3R919_9STRA</name>
<reference evidence="8 9" key="1">
    <citation type="submission" date="2024-10" db="EMBL/GenBank/DDBJ databases">
        <title>Updated reference genomes for cyclostephanoid diatoms.</title>
        <authorList>
            <person name="Roberts W.R."/>
            <person name="Alverson A.J."/>
        </authorList>
    </citation>
    <scope>NUCLEOTIDE SEQUENCE [LARGE SCALE GENOMIC DNA]</scope>
    <source>
        <strain evidence="8 9">AJA228-03</strain>
    </source>
</reference>
<sequence length="488" mass="54233">MRISAGNNRNTSAKSSNSGIKIKNDILSTKIDDLPRPVQFVTLGFCVFFWFGIHNVLQEAMINTEGFTFGVMLGWMEVLGVTLCSGVERSSLPFFGNGEARRPRMAPWQAYPPLTCCLLMSSSLASWSLNYINFPTKVVFRSCKLLPTMVMAYLMGNAKQFTYVEVGSAMAVCAGLITFAAGDRSLSNPQFHPFGLTLVSLSVFADAILPNAQEKLFRGYDASKSEVMFFTNIYTLVAQTCSALLSGDLVGMFRFVMGKSAREYNYFARFLTESNSTIEELMLAEDEEEMKGISATGGIKYTLIIYMIVYILISHIAVSAHTSVVKKFGGVAAVFIGTARKGSEYTNKTISYRLNHTNGHQFFINPTLPLKVTLILSFALFPKESNWRYPLGAFLVLGGLTVASLDQQKHKRNKTRNSESIGNRSPNGEMNELSIPNLPMVTDKNQPDDLRDCDDGERRTSECRPFMKDVEIGRSSVANNNGPERRRQ</sequence>